<evidence type="ECO:0000313" key="7">
    <source>
        <dbReference type="EnsemblPlants" id="EMT17792"/>
    </source>
</evidence>
<feature type="region of interest" description="Disordered" evidence="6">
    <location>
        <begin position="88"/>
        <end position="115"/>
    </location>
</feature>
<evidence type="ECO:0000256" key="5">
    <source>
        <dbReference type="ARBA" id="ARBA00023242"/>
    </source>
</evidence>
<sequence>MAMRPKSEMSPTPSDQRGAVIEELRKGAQLADCLRQQLELIPELGRRNAALYNVSNISTALVSSVSMLQSDREQYSCSSDARAASYAAGASGAGGSGSGGPRNGAIARTRKARHRRGIHGEELPLKEILTKTPGNDGFHWRKYGEKKILNAVFPRVACAVVNVLGRSYYRCGYSDEHRCPAKKLVQQQNNSDPPVVMVTLINDHTCSSLFPTNNQPPRSSSSATANSQVLDFTTASLSSAVGVSRLKKEEDAGMSVTVPSYTYHELSCYSSLPLLSPMEWETEMQRLVTSHVHTAHISQPAIWHQLNSHLQVVDGPLKAALR</sequence>
<accession>R7W7I4</accession>
<keyword evidence="4" id="KW-0804">Transcription</keyword>
<evidence type="ECO:0000256" key="6">
    <source>
        <dbReference type="SAM" id="MobiDB-lite"/>
    </source>
</evidence>
<proteinExistence type="predicted"/>
<evidence type="ECO:0000256" key="2">
    <source>
        <dbReference type="ARBA" id="ARBA00023015"/>
    </source>
</evidence>
<dbReference type="SUPFAM" id="SSF118290">
    <property type="entry name" value="WRKY DNA-binding domain"/>
    <property type="match status" value="1"/>
</dbReference>
<dbReference type="Pfam" id="PF03106">
    <property type="entry name" value="WRKY"/>
    <property type="match status" value="1"/>
</dbReference>
<dbReference type="AlphaFoldDB" id="R7W7I4"/>
<dbReference type="GO" id="GO:0043565">
    <property type="term" value="F:sequence-specific DNA binding"/>
    <property type="evidence" value="ECO:0007669"/>
    <property type="project" value="InterPro"/>
</dbReference>
<keyword evidence="2" id="KW-0805">Transcription regulation</keyword>
<dbReference type="PROSITE" id="PS50811">
    <property type="entry name" value="WRKY"/>
    <property type="match status" value="1"/>
</dbReference>
<dbReference type="PANTHER" id="PTHR31282">
    <property type="entry name" value="WRKY TRANSCRIPTION FACTOR 21-RELATED"/>
    <property type="match status" value="1"/>
</dbReference>
<dbReference type="GO" id="GO:0005634">
    <property type="term" value="C:nucleus"/>
    <property type="evidence" value="ECO:0007669"/>
    <property type="project" value="UniProtKB-SubCell"/>
</dbReference>
<dbReference type="GO" id="GO:0003700">
    <property type="term" value="F:DNA-binding transcription factor activity"/>
    <property type="evidence" value="ECO:0007669"/>
    <property type="project" value="InterPro"/>
</dbReference>
<dbReference type="EnsemblPlants" id="EMT17792">
    <property type="protein sequence ID" value="EMT17792"/>
    <property type="gene ID" value="F775_03972"/>
</dbReference>
<keyword evidence="3" id="KW-0238">DNA-binding</keyword>
<protein>
    <submittedName>
        <fullName evidence="7">WRKY transcription factor 55</fullName>
    </submittedName>
</protein>
<organism evidence="7">
    <name type="scientific">Aegilops tauschii</name>
    <name type="common">Tausch's goatgrass</name>
    <name type="synonym">Aegilops squarrosa</name>
    <dbReference type="NCBI Taxonomy" id="37682"/>
    <lineage>
        <taxon>Eukaryota</taxon>
        <taxon>Viridiplantae</taxon>
        <taxon>Streptophyta</taxon>
        <taxon>Embryophyta</taxon>
        <taxon>Tracheophyta</taxon>
        <taxon>Spermatophyta</taxon>
        <taxon>Magnoliopsida</taxon>
        <taxon>Liliopsida</taxon>
        <taxon>Poales</taxon>
        <taxon>Poaceae</taxon>
        <taxon>BOP clade</taxon>
        <taxon>Pooideae</taxon>
        <taxon>Triticodae</taxon>
        <taxon>Triticeae</taxon>
        <taxon>Triticinae</taxon>
        <taxon>Aegilops</taxon>
    </lineage>
</organism>
<feature type="compositionally biased region" description="Gly residues" evidence="6">
    <location>
        <begin position="91"/>
        <end position="102"/>
    </location>
</feature>
<dbReference type="SMART" id="SM00774">
    <property type="entry name" value="WRKY"/>
    <property type="match status" value="1"/>
</dbReference>
<reference evidence="7" key="1">
    <citation type="submission" date="2015-06" db="UniProtKB">
        <authorList>
            <consortium name="EnsemblPlants"/>
        </authorList>
    </citation>
    <scope>IDENTIFICATION</scope>
</reference>
<dbReference type="InterPro" id="IPR036576">
    <property type="entry name" value="WRKY_dom_sf"/>
</dbReference>
<evidence type="ECO:0000256" key="1">
    <source>
        <dbReference type="ARBA" id="ARBA00004123"/>
    </source>
</evidence>
<dbReference type="InterPro" id="IPR003657">
    <property type="entry name" value="WRKY_dom"/>
</dbReference>
<evidence type="ECO:0000256" key="3">
    <source>
        <dbReference type="ARBA" id="ARBA00023125"/>
    </source>
</evidence>
<dbReference type="Gene3D" id="2.20.25.80">
    <property type="entry name" value="WRKY domain"/>
    <property type="match status" value="1"/>
</dbReference>
<name>R7W7I4_AEGTA</name>
<evidence type="ECO:0000256" key="4">
    <source>
        <dbReference type="ARBA" id="ARBA00023163"/>
    </source>
</evidence>
<dbReference type="InterPro" id="IPR044810">
    <property type="entry name" value="WRKY_plant"/>
</dbReference>
<comment type="subcellular location">
    <subcellularLocation>
        <location evidence="1">Nucleus</location>
    </subcellularLocation>
</comment>
<keyword evidence="5" id="KW-0539">Nucleus</keyword>